<sequence length="204" mass="21353">MLDQAELMQLALNASGADDSGAALGYLKEAVSRPDASGIAHYLLGAEYAQIKMYERAVGEMEAALALDPTLSIARLQLGLLWLTGGGVEQAALVFAPLDELAAGDPLRLFGRGLRHMIGEELADARACLQEGIRANLSNAPLNVDMQRIVNELERIEAGQPAGMPAGAVVPAAEPAEQPEEQAEEAAGGAHHLFLSAYTGNTAP</sequence>
<dbReference type="InterPro" id="IPR019734">
    <property type="entry name" value="TPR_rpt"/>
</dbReference>
<dbReference type="InterPro" id="IPR011990">
    <property type="entry name" value="TPR-like_helical_dom_sf"/>
</dbReference>
<feature type="repeat" description="TPR" evidence="1">
    <location>
        <begin position="38"/>
        <end position="71"/>
    </location>
</feature>
<dbReference type="EMBL" id="CP024608">
    <property type="protein sequence ID" value="ATQ74333.1"/>
    <property type="molecule type" value="Genomic_DNA"/>
</dbReference>
<evidence type="ECO:0000256" key="2">
    <source>
        <dbReference type="SAM" id="MobiDB-lite"/>
    </source>
</evidence>
<feature type="region of interest" description="Disordered" evidence="2">
    <location>
        <begin position="176"/>
        <end position="204"/>
    </location>
</feature>
<dbReference type="Gene3D" id="1.25.40.10">
    <property type="entry name" value="Tetratricopeptide repeat domain"/>
    <property type="match status" value="1"/>
</dbReference>
<keyword evidence="4" id="KW-1185">Reference proteome</keyword>
<organism evidence="3 4">
    <name type="scientific">Massilia violaceinigra</name>
    <dbReference type="NCBI Taxonomy" id="2045208"/>
    <lineage>
        <taxon>Bacteria</taxon>
        <taxon>Pseudomonadati</taxon>
        <taxon>Pseudomonadota</taxon>
        <taxon>Betaproteobacteria</taxon>
        <taxon>Burkholderiales</taxon>
        <taxon>Oxalobacteraceae</taxon>
        <taxon>Telluria group</taxon>
        <taxon>Massilia</taxon>
    </lineage>
</organism>
<dbReference type="Proteomes" id="UP000229897">
    <property type="component" value="Chromosome"/>
</dbReference>
<protein>
    <submittedName>
        <fullName evidence="3">Uncharacterized protein</fullName>
    </submittedName>
</protein>
<reference evidence="3" key="1">
    <citation type="submission" date="2017-10" db="EMBL/GenBank/DDBJ databases">
        <title>Massilia psychrophilum sp. nov., a novel purple-pigmented bacterium isolated from Tianshan glacier, Xinjiang Municipality, China.</title>
        <authorList>
            <person name="Wang H."/>
        </authorList>
    </citation>
    <scope>NUCLEOTIDE SEQUENCE [LARGE SCALE GENOMIC DNA]</scope>
    <source>
        <strain evidence="3">B2</strain>
    </source>
</reference>
<dbReference type="KEGG" id="mass:CR152_07280"/>
<evidence type="ECO:0000313" key="4">
    <source>
        <dbReference type="Proteomes" id="UP000229897"/>
    </source>
</evidence>
<name>A0A2D2DH81_9BURK</name>
<dbReference type="AlphaFoldDB" id="A0A2D2DH81"/>
<dbReference type="PROSITE" id="PS50005">
    <property type="entry name" value="TPR"/>
    <property type="match status" value="1"/>
</dbReference>
<gene>
    <name evidence="3" type="ORF">CR152_07280</name>
</gene>
<evidence type="ECO:0000313" key="3">
    <source>
        <dbReference type="EMBL" id="ATQ74333.1"/>
    </source>
</evidence>
<proteinExistence type="predicted"/>
<evidence type="ECO:0000256" key="1">
    <source>
        <dbReference type="PROSITE-ProRule" id="PRU00339"/>
    </source>
</evidence>
<accession>A0A2D2DH81</accession>
<dbReference type="SUPFAM" id="SSF48452">
    <property type="entry name" value="TPR-like"/>
    <property type="match status" value="1"/>
</dbReference>
<keyword evidence="1" id="KW-0802">TPR repeat</keyword>